<dbReference type="AlphaFoldDB" id="A0AAV4GUJ8"/>
<evidence type="ECO:0000259" key="1">
    <source>
        <dbReference type="Pfam" id="PF10551"/>
    </source>
</evidence>
<dbReference type="Proteomes" id="UP000762676">
    <property type="component" value="Unassembled WGS sequence"/>
</dbReference>
<evidence type="ECO:0000313" key="2">
    <source>
        <dbReference type="EMBL" id="GFR89087.1"/>
    </source>
</evidence>
<feature type="domain" description="MULE transposase" evidence="1">
    <location>
        <begin position="1"/>
        <end position="63"/>
    </location>
</feature>
<dbReference type="Pfam" id="PF10551">
    <property type="entry name" value="MULE"/>
    <property type="match status" value="1"/>
</dbReference>
<gene>
    <name evidence="2" type="ORF">ElyMa_000785300</name>
</gene>
<proteinExistence type="predicted"/>
<dbReference type="InterPro" id="IPR018289">
    <property type="entry name" value="MULE_transposase_dom"/>
</dbReference>
<protein>
    <recommendedName>
        <fullName evidence="1">MULE transposase domain-containing protein</fullName>
    </recommendedName>
</protein>
<sequence>MANKTTGSYRQVLVRVRRITRQLTHHNWRPQVIIADFQMALWNVVETELPTTTLSGCYFHLTQSFWRKIQEFGLARSYRMNQRLQDTVKKFMAIGYLPIPLLRNNLRELEQSRRTHRLGNDFPALQDCLNYVGNTYIHPDATYPPTAWNVHNRNMAQRTNNHAENE</sequence>
<keyword evidence="3" id="KW-1185">Reference proteome</keyword>
<dbReference type="EMBL" id="BMAT01001609">
    <property type="protein sequence ID" value="GFR89087.1"/>
    <property type="molecule type" value="Genomic_DNA"/>
</dbReference>
<reference evidence="2 3" key="1">
    <citation type="journal article" date="2021" name="Elife">
        <title>Chloroplast acquisition without the gene transfer in kleptoplastic sea slugs, Plakobranchus ocellatus.</title>
        <authorList>
            <person name="Maeda T."/>
            <person name="Takahashi S."/>
            <person name="Yoshida T."/>
            <person name="Shimamura S."/>
            <person name="Takaki Y."/>
            <person name="Nagai Y."/>
            <person name="Toyoda A."/>
            <person name="Suzuki Y."/>
            <person name="Arimoto A."/>
            <person name="Ishii H."/>
            <person name="Satoh N."/>
            <person name="Nishiyama T."/>
            <person name="Hasebe M."/>
            <person name="Maruyama T."/>
            <person name="Minagawa J."/>
            <person name="Obokata J."/>
            <person name="Shigenobu S."/>
        </authorList>
    </citation>
    <scope>NUCLEOTIDE SEQUENCE [LARGE SCALE GENOMIC DNA]</scope>
</reference>
<name>A0AAV4GUJ8_9GAST</name>
<accession>A0AAV4GUJ8</accession>
<comment type="caution">
    <text evidence="2">The sequence shown here is derived from an EMBL/GenBank/DDBJ whole genome shotgun (WGS) entry which is preliminary data.</text>
</comment>
<organism evidence="2 3">
    <name type="scientific">Elysia marginata</name>
    <dbReference type="NCBI Taxonomy" id="1093978"/>
    <lineage>
        <taxon>Eukaryota</taxon>
        <taxon>Metazoa</taxon>
        <taxon>Spiralia</taxon>
        <taxon>Lophotrochozoa</taxon>
        <taxon>Mollusca</taxon>
        <taxon>Gastropoda</taxon>
        <taxon>Heterobranchia</taxon>
        <taxon>Euthyneura</taxon>
        <taxon>Panpulmonata</taxon>
        <taxon>Sacoglossa</taxon>
        <taxon>Placobranchoidea</taxon>
        <taxon>Plakobranchidae</taxon>
        <taxon>Elysia</taxon>
    </lineage>
</organism>
<evidence type="ECO:0000313" key="3">
    <source>
        <dbReference type="Proteomes" id="UP000762676"/>
    </source>
</evidence>